<evidence type="ECO:0000313" key="14">
    <source>
        <dbReference type="EMBL" id="RLV49671.1"/>
    </source>
</evidence>
<comment type="subcellular location">
    <subcellularLocation>
        <location evidence="2">Secreted</location>
    </subcellularLocation>
</comment>
<feature type="region of interest" description="Disordered" evidence="12">
    <location>
        <begin position="51"/>
        <end position="72"/>
    </location>
</feature>
<dbReference type="AlphaFoldDB" id="A0A3L8P3J7"/>
<evidence type="ECO:0000256" key="1">
    <source>
        <dbReference type="ARBA" id="ARBA00000632"/>
    </source>
</evidence>
<feature type="compositionally biased region" description="Low complexity" evidence="12">
    <location>
        <begin position="63"/>
        <end position="72"/>
    </location>
</feature>
<evidence type="ECO:0000256" key="13">
    <source>
        <dbReference type="SAM" id="SignalP"/>
    </source>
</evidence>
<comment type="function">
    <text evidence="11">This enzyme has both lysozyme (acetylmuramidase) and diacetylmuramidase activities.</text>
</comment>
<keyword evidence="7" id="KW-0081">Bacteriolytic enzyme</keyword>
<dbReference type="GO" id="GO:0016052">
    <property type="term" value="P:carbohydrate catabolic process"/>
    <property type="evidence" value="ECO:0007669"/>
    <property type="project" value="TreeGrafter"/>
</dbReference>
<comment type="catalytic activity">
    <reaction evidence="1">
        <text>Hydrolysis of (1-&gt;4)-beta-linkages between N-acetylmuramic acid and N-acetyl-D-glucosamine residues in a peptidoglycan and between N-acetyl-D-glucosamine residues in chitodextrins.</text>
        <dbReference type="EC" id="3.2.1.17"/>
    </reaction>
</comment>
<evidence type="ECO:0000313" key="15">
    <source>
        <dbReference type="Proteomes" id="UP000281708"/>
    </source>
</evidence>
<evidence type="ECO:0000256" key="12">
    <source>
        <dbReference type="SAM" id="MobiDB-lite"/>
    </source>
</evidence>
<dbReference type="SMART" id="SM00641">
    <property type="entry name" value="Glyco_25"/>
    <property type="match status" value="1"/>
</dbReference>
<name>A0A3L8P3J7_9ACTN</name>
<keyword evidence="9" id="KW-1015">Disulfide bond</keyword>
<keyword evidence="8" id="KW-0378">Hydrolase</keyword>
<reference evidence="14 15" key="1">
    <citation type="submission" date="2018-10" db="EMBL/GenBank/DDBJ databases">
        <title>Marmoricola sp. 4Q3S-7 whole genome shotgun sequence.</title>
        <authorList>
            <person name="Li F."/>
        </authorList>
    </citation>
    <scope>NUCLEOTIDE SEQUENCE [LARGE SCALE GENOMIC DNA]</scope>
    <source>
        <strain evidence="14 15">4Q3S-7</strain>
    </source>
</reference>
<feature type="chain" id="PRO_5018009460" description="lysozyme" evidence="13">
    <location>
        <begin position="26"/>
        <end position="285"/>
    </location>
</feature>
<dbReference type="RefSeq" id="WP_121805436.1">
    <property type="nucleotide sequence ID" value="NZ_RDBE01000006.1"/>
</dbReference>
<evidence type="ECO:0000256" key="11">
    <source>
        <dbReference type="ARBA" id="ARBA00055588"/>
    </source>
</evidence>
<keyword evidence="5" id="KW-0964">Secreted</keyword>
<evidence type="ECO:0000256" key="4">
    <source>
        <dbReference type="ARBA" id="ARBA00012732"/>
    </source>
</evidence>
<dbReference type="Gene3D" id="3.20.20.80">
    <property type="entry name" value="Glycosidases"/>
    <property type="match status" value="1"/>
</dbReference>
<dbReference type="Pfam" id="PF01183">
    <property type="entry name" value="Glyco_hydro_25"/>
    <property type="match status" value="1"/>
</dbReference>
<dbReference type="EC" id="3.2.1.17" evidence="4"/>
<evidence type="ECO:0000256" key="6">
    <source>
        <dbReference type="ARBA" id="ARBA00022529"/>
    </source>
</evidence>
<dbReference type="PANTHER" id="PTHR34135">
    <property type="entry name" value="LYSOZYME"/>
    <property type="match status" value="1"/>
</dbReference>
<dbReference type="FunFam" id="3.20.20.80:FF:000060">
    <property type="entry name" value="Lysozyme M1"/>
    <property type="match status" value="1"/>
</dbReference>
<keyword evidence="6" id="KW-0929">Antimicrobial</keyword>
<keyword evidence="13" id="KW-0732">Signal</keyword>
<evidence type="ECO:0000256" key="8">
    <source>
        <dbReference type="ARBA" id="ARBA00022801"/>
    </source>
</evidence>
<dbReference type="SUPFAM" id="SSF51445">
    <property type="entry name" value="(Trans)glycosidases"/>
    <property type="match status" value="1"/>
</dbReference>
<evidence type="ECO:0000256" key="9">
    <source>
        <dbReference type="ARBA" id="ARBA00023157"/>
    </source>
</evidence>
<feature type="signal peptide" evidence="13">
    <location>
        <begin position="1"/>
        <end position="25"/>
    </location>
</feature>
<gene>
    <name evidence="14" type="ORF">D9V37_07070</name>
</gene>
<sequence length="285" mass="29853">MRTTRSLAAAAAAAAMIAVSAPATAAGHDDDHRDDHRDPLGLNATAQAAGLTPADGGQMGWRSSSSANPQAAAADPTLSATVAGIDVSNYQGSVDWASSYSQGKRFAYVKASEGTYYTSPSFSSQYTGSYDAGFIRGSYHFANPSDSSGAAQATYFVEHGGGWSQDGKTLPGALDIEYNPYDGGTCYGLSQAAMVSWISDFVSTYKSLTGRDAVIYSTTDWWTTCTGNSSAFAASNPLWIARYASSAGTLPAGWGYYTIWQNSSSPIDQDVFNGDESRLEALANG</sequence>
<dbReference type="GO" id="GO:0003796">
    <property type="term" value="F:lysozyme activity"/>
    <property type="evidence" value="ECO:0007669"/>
    <property type="project" value="UniProtKB-EC"/>
</dbReference>
<comment type="similarity">
    <text evidence="3">Belongs to the glycosyl hydrolase 25 family.</text>
</comment>
<dbReference type="CDD" id="cd06412">
    <property type="entry name" value="GH25_CH-type"/>
    <property type="match status" value="1"/>
</dbReference>
<evidence type="ECO:0000256" key="5">
    <source>
        <dbReference type="ARBA" id="ARBA00022525"/>
    </source>
</evidence>
<accession>A0A3L8P3J7</accession>
<evidence type="ECO:0000256" key="3">
    <source>
        <dbReference type="ARBA" id="ARBA00010646"/>
    </source>
</evidence>
<proteinExistence type="inferred from homology"/>
<dbReference type="GO" id="GO:0016998">
    <property type="term" value="P:cell wall macromolecule catabolic process"/>
    <property type="evidence" value="ECO:0007669"/>
    <property type="project" value="InterPro"/>
</dbReference>
<evidence type="ECO:0000256" key="2">
    <source>
        <dbReference type="ARBA" id="ARBA00004613"/>
    </source>
</evidence>
<dbReference type="PANTHER" id="PTHR34135:SF2">
    <property type="entry name" value="LYSOZYME"/>
    <property type="match status" value="1"/>
</dbReference>
<evidence type="ECO:0000256" key="7">
    <source>
        <dbReference type="ARBA" id="ARBA00022638"/>
    </source>
</evidence>
<dbReference type="InterPro" id="IPR018077">
    <property type="entry name" value="Glyco_hydro_fam25_subgr"/>
</dbReference>
<dbReference type="GO" id="GO:0009253">
    <property type="term" value="P:peptidoglycan catabolic process"/>
    <property type="evidence" value="ECO:0007669"/>
    <property type="project" value="InterPro"/>
</dbReference>
<keyword evidence="10" id="KW-0326">Glycosidase</keyword>
<dbReference type="PROSITE" id="PS51904">
    <property type="entry name" value="GLYCOSYL_HYDROL_F25_2"/>
    <property type="match status" value="1"/>
</dbReference>
<dbReference type="OrthoDB" id="287365at2"/>
<comment type="caution">
    <text evidence="14">The sequence shown here is derived from an EMBL/GenBank/DDBJ whole genome shotgun (WGS) entry which is preliminary data.</text>
</comment>
<dbReference type="GO" id="GO:0005576">
    <property type="term" value="C:extracellular region"/>
    <property type="evidence" value="ECO:0007669"/>
    <property type="project" value="UniProtKB-SubCell"/>
</dbReference>
<dbReference type="InterPro" id="IPR017853">
    <property type="entry name" value="GH"/>
</dbReference>
<dbReference type="InterPro" id="IPR002053">
    <property type="entry name" value="Glyco_hydro_25"/>
</dbReference>
<dbReference type="GO" id="GO:0042742">
    <property type="term" value="P:defense response to bacterium"/>
    <property type="evidence" value="ECO:0007669"/>
    <property type="project" value="UniProtKB-KW"/>
</dbReference>
<protein>
    <recommendedName>
        <fullName evidence="4">lysozyme</fullName>
        <ecNumber evidence="4">3.2.1.17</ecNumber>
    </recommendedName>
</protein>
<organism evidence="14 15">
    <name type="scientific">Nocardioides mangrovicus</name>
    <dbReference type="NCBI Taxonomy" id="2478913"/>
    <lineage>
        <taxon>Bacteria</taxon>
        <taxon>Bacillati</taxon>
        <taxon>Actinomycetota</taxon>
        <taxon>Actinomycetes</taxon>
        <taxon>Propionibacteriales</taxon>
        <taxon>Nocardioidaceae</taxon>
        <taxon>Nocardioides</taxon>
    </lineage>
</organism>
<evidence type="ECO:0000256" key="10">
    <source>
        <dbReference type="ARBA" id="ARBA00023295"/>
    </source>
</evidence>
<keyword evidence="15" id="KW-1185">Reference proteome</keyword>
<dbReference type="Proteomes" id="UP000281708">
    <property type="component" value="Unassembled WGS sequence"/>
</dbReference>
<dbReference type="EMBL" id="RDBE01000006">
    <property type="protein sequence ID" value="RLV49671.1"/>
    <property type="molecule type" value="Genomic_DNA"/>
</dbReference>
<dbReference type="GO" id="GO:0031640">
    <property type="term" value="P:killing of cells of another organism"/>
    <property type="evidence" value="ECO:0007669"/>
    <property type="project" value="UniProtKB-KW"/>
</dbReference>